<dbReference type="InterPro" id="IPR050535">
    <property type="entry name" value="DNA_Repair-Maintenance_Comp"/>
</dbReference>
<dbReference type="Pfam" id="PF00149">
    <property type="entry name" value="Metallophos"/>
    <property type="match status" value="1"/>
</dbReference>
<organism evidence="3 4">
    <name type="scientific">Agrilactobacillus composti DSM 18527 = JCM 14202</name>
    <dbReference type="NCBI Taxonomy" id="1423734"/>
    <lineage>
        <taxon>Bacteria</taxon>
        <taxon>Bacillati</taxon>
        <taxon>Bacillota</taxon>
        <taxon>Bacilli</taxon>
        <taxon>Lactobacillales</taxon>
        <taxon>Lactobacillaceae</taxon>
        <taxon>Agrilactobacillus</taxon>
    </lineage>
</organism>
<dbReference type="Proteomes" id="UP000051236">
    <property type="component" value="Unassembled WGS sequence"/>
</dbReference>
<dbReference type="InterPro" id="IPR014576">
    <property type="entry name" value="Pesterase_YhaO"/>
</dbReference>
<protein>
    <submittedName>
        <fullName evidence="3">Metallophosphoesterase</fullName>
    </submittedName>
</protein>
<comment type="caution">
    <text evidence="3">The sequence shown here is derived from an EMBL/GenBank/DDBJ whole genome shotgun (WGS) entry which is preliminary data.</text>
</comment>
<accession>X0PE03</accession>
<dbReference type="RefSeq" id="WP_052004585.1">
    <property type="nucleotide sequence ID" value="NZ_AZGA01000011.1"/>
</dbReference>
<reference evidence="3 4" key="1">
    <citation type="journal article" date="2015" name="Genome Announc.">
        <title>Expanding the biotechnology potential of lactobacilli through comparative genomics of 213 strains and associated genera.</title>
        <authorList>
            <person name="Sun Z."/>
            <person name="Harris H.M."/>
            <person name="McCann A."/>
            <person name="Guo C."/>
            <person name="Argimon S."/>
            <person name="Zhang W."/>
            <person name="Yang X."/>
            <person name="Jeffery I.B."/>
            <person name="Cooney J.C."/>
            <person name="Kagawa T.F."/>
            <person name="Liu W."/>
            <person name="Song Y."/>
            <person name="Salvetti E."/>
            <person name="Wrobel A."/>
            <person name="Rasinkangas P."/>
            <person name="Parkhill J."/>
            <person name="Rea M.C."/>
            <person name="O'Sullivan O."/>
            <person name="Ritari J."/>
            <person name="Douillard F.P."/>
            <person name="Paul Ross R."/>
            <person name="Yang R."/>
            <person name="Briner A.E."/>
            <person name="Felis G.E."/>
            <person name="de Vos W.M."/>
            <person name="Barrangou R."/>
            <person name="Klaenhammer T.R."/>
            <person name="Caufield P.W."/>
            <person name="Cui Y."/>
            <person name="Zhang H."/>
            <person name="O'Toole P.W."/>
        </authorList>
    </citation>
    <scope>NUCLEOTIDE SEQUENCE [LARGE SCALE GENOMIC DNA]</scope>
    <source>
        <strain evidence="3 4">DSM 18527</strain>
    </source>
</reference>
<keyword evidence="1" id="KW-0378">Hydrolase</keyword>
<sequence length="403" mass="46095">MKFIHCADAHLDSPFLGLKQMDAQIGAQLYQAPFTAFEKMIERAISDDVAFVLISGDTFDSQNQSLKVQWFLKNQFERLQKAQIQVYLIFGNHDYINDTTTHVNYPENVHVFGPSVQTYRFISQEGYKIDINGFSYDQRHIPTSRTSEYPKPAPDAKLTIGMLHGGLYGNGANDYAPFTLEALQQQGYDYWALGHIHHHQILSQRPLIIYPGNLQGRQADESGAKGFYEVNYDFDELKPTFMPVAPFQWQTLTVESPEPLNINAVVAHLQDMLIAFPRHTNFLLSIVLKANSVAKEVQEALINEQLLSILQDQLGNTMANQIIYPVSVRLMAEADMNLPEIDTKFWQANVDQVFNLKNLREVLGNLTSERFITQEFIHEDRLNELRKNAELKILNNIQEEDAD</sequence>
<evidence type="ECO:0000259" key="2">
    <source>
        <dbReference type="Pfam" id="PF00149"/>
    </source>
</evidence>
<dbReference type="InterPro" id="IPR041796">
    <property type="entry name" value="Mre11_N"/>
</dbReference>
<dbReference type="AlphaFoldDB" id="X0PE03"/>
<dbReference type="PANTHER" id="PTHR30337">
    <property type="entry name" value="COMPONENT OF ATP-DEPENDENT DSDNA EXONUCLEASE"/>
    <property type="match status" value="1"/>
</dbReference>
<evidence type="ECO:0000313" key="4">
    <source>
        <dbReference type="Proteomes" id="UP000051236"/>
    </source>
</evidence>
<dbReference type="eggNOG" id="COG0420">
    <property type="taxonomic scope" value="Bacteria"/>
</dbReference>
<dbReference type="InterPro" id="IPR029052">
    <property type="entry name" value="Metallo-depent_PP-like"/>
</dbReference>
<dbReference type="SUPFAM" id="SSF56300">
    <property type="entry name" value="Metallo-dependent phosphatases"/>
    <property type="match status" value="1"/>
</dbReference>
<feature type="domain" description="Calcineurin-like phosphoesterase" evidence="2">
    <location>
        <begin position="1"/>
        <end position="198"/>
    </location>
</feature>
<dbReference type="OrthoDB" id="9773856at2"/>
<evidence type="ECO:0000313" key="3">
    <source>
        <dbReference type="EMBL" id="KRM35758.1"/>
    </source>
</evidence>
<keyword evidence="4" id="KW-1185">Reference proteome</keyword>
<dbReference type="InterPro" id="IPR004843">
    <property type="entry name" value="Calcineurin-like_PHP"/>
</dbReference>
<dbReference type="STRING" id="1423734.FC83_GL000785"/>
<proteinExistence type="predicted"/>
<dbReference type="Gene3D" id="3.60.21.10">
    <property type="match status" value="1"/>
</dbReference>
<dbReference type="PANTHER" id="PTHR30337:SF7">
    <property type="entry name" value="PHOSPHOESTERASE"/>
    <property type="match status" value="1"/>
</dbReference>
<gene>
    <name evidence="3" type="ORF">FC83_GL000785</name>
</gene>
<dbReference type="PATRIC" id="fig|1423734.3.peg.793"/>
<dbReference type="PIRSF" id="PIRSF033091">
    <property type="entry name" value="Pesterase_YhaO"/>
    <property type="match status" value="1"/>
</dbReference>
<evidence type="ECO:0000256" key="1">
    <source>
        <dbReference type="ARBA" id="ARBA00022801"/>
    </source>
</evidence>
<dbReference type="CDD" id="cd00840">
    <property type="entry name" value="MPP_Mre11_N"/>
    <property type="match status" value="1"/>
</dbReference>
<dbReference type="GO" id="GO:0016787">
    <property type="term" value="F:hydrolase activity"/>
    <property type="evidence" value="ECO:0007669"/>
    <property type="project" value="UniProtKB-KW"/>
</dbReference>
<name>X0PE03_9LACO</name>
<dbReference type="EMBL" id="AZGA01000011">
    <property type="protein sequence ID" value="KRM35758.1"/>
    <property type="molecule type" value="Genomic_DNA"/>
</dbReference>